<feature type="domain" description="Deacetylase PdaC" evidence="3">
    <location>
        <begin position="50"/>
        <end position="128"/>
    </location>
</feature>
<evidence type="ECO:0000313" key="5">
    <source>
        <dbReference type="Proteomes" id="UP000196877"/>
    </source>
</evidence>
<keyword evidence="1" id="KW-0175">Coiled coil</keyword>
<feature type="domain" description="DUF3298" evidence="2">
    <location>
        <begin position="151"/>
        <end position="221"/>
    </location>
</feature>
<proteinExistence type="predicted"/>
<evidence type="ECO:0008006" key="6">
    <source>
        <dbReference type="Google" id="ProtNLM"/>
    </source>
</evidence>
<reference evidence="4 5" key="1">
    <citation type="submission" date="2017-06" db="EMBL/GenBank/DDBJ databases">
        <title>Genome sequence of Bacillus sonorensis strain SRCM101395.</title>
        <authorList>
            <person name="Cho S.H."/>
        </authorList>
    </citation>
    <scope>NUCLEOTIDE SEQUENCE [LARGE SCALE GENOMIC DNA]</scope>
    <source>
        <strain evidence="4 5">SRCM101395</strain>
    </source>
</reference>
<dbReference type="Pfam" id="PF13739">
    <property type="entry name" value="PdaC"/>
    <property type="match status" value="1"/>
</dbReference>
<dbReference type="Proteomes" id="UP000196877">
    <property type="component" value="Chromosome"/>
</dbReference>
<dbReference type="InterPro" id="IPR025303">
    <property type="entry name" value="PdaC"/>
</dbReference>
<dbReference type="Gene3D" id="3.30.565.40">
    <property type="entry name" value="Fervidobacterium nodosum Rt17-B1 like"/>
    <property type="match status" value="1"/>
</dbReference>
<sequence length="225" mass="25652">MFIKKAMAILGFLVLTSLLLFIINKYSTQTNASSAEKAAVHTEIYKGNDHLSYPTFSDIKGKDLTLINDAIERHMEASYKEAQSLKKEADQKGEESAYETSYKVKYNDGKKLSFLIYDYQFSGGAHGVYTVTSYNYDLNDHKRVKLLDVLSNQAKIENTKNYIISYINEHPEQFYSDLKKSDIRLNQNTAFYFTNSGISIVFQQYDIAPSAAGNQEIKIPSSYLY</sequence>
<dbReference type="Pfam" id="PF11738">
    <property type="entry name" value="DUF3298"/>
    <property type="match status" value="1"/>
</dbReference>
<name>A0ABN5ADP7_9BACI</name>
<evidence type="ECO:0000256" key="1">
    <source>
        <dbReference type="SAM" id="Coils"/>
    </source>
</evidence>
<feature type="coiled-coil region" evidence="1">
    <location>
        <begin position="68"/>
        <end position="95"/>
    </location>
</feature>
<evidence type="ECO:0000259" key="2">
    <source>
        <dbReference type="Pfam" id="PF11738"/>
    </source>
</evidence>
<dbReference type="EMBL" id="CP021920">
    <property type="protein sequence ID" value="ASB87405.1"/>
    <property type="molecule type" value="Genomic_DNA"/>
</dbReference>
<dbReference type="GeneID" id="92851794"/>
<evidence type="ECO:0000313" key="4">
    <source>
        <dbReference type="EMBL" id="ASB87405.1"/>
    </source>
</evidence>
<accession>A0ABN5ADP7</accession>
<gene>
    <name evidence="4" type="ORF">S101395_00851</name>
</gene>
<protein>
    <recommendedName>
        <fullName evidence="6">DUF3298/DUF4163 domain-containing protein</fullName>
    </recommendedName>
</protein>
<keyword evidence="5" id="KW-1185">Reference proteome</keyword>
<organism evidence="4 5">
    <name type="scientific">Bacillus sonorensis</name>
    <dbReference type="NCBI Taxonomy" id="119858"/>
    <lineage>
        <taxon>Bacteria</taxon>
        <taxon>Bacillati</taxon>
        <taxon>Bacillota</taxon>
        <taxon>Bacilli</taxon>
        <taxon>Bacillales</taxon>
        <taxon>Bacillaceae</taxon>
        <taxon>Bacillus</taxon>
    </lineage>
</organism>
<dbReference type="InterPro" id="IPR021729">
    <property type="entry name" value="DUF3298"/>
</dbReference>
<dbReference type="Gene3D" id="3.90.640.20">
    <property type="entry name" value="Heat-shock cognate protein, ATPase"/>
    <property type="match status" value="1"/>
</dbReference>
<dbReference type="InterPro" id="IPR037126">
    <property type="entry name" value="PdaC/RsiV-like_sf"/>
</dbReference>
<evidence type="ECO:0000259" key="3">
    <source>
        <dbReference type="Pfam" id="PF13739"/>
    </source>
</evidence>
<dbReference type="RefSeq" id="WP_006637290.1">
    <property type="nucleotide sequence ID" value="NZ_CABJEH010000007.1"/>
</dbReference>